<dbReference type="InterPro" id="IPR002477">
    <property type="entry name" value="Peptidoglycan-bd-like"/>
</dbReference>
<dbReference type="KEGG" id="bcoh:BC6307_20470"/>
<evidence type="ECO:0000259" key="2">
    <source>
        <dbReference type="Pfam" id="PF13529"/>
    </source>
</evidence>
<evidence type="ECO:0000313" key="3">
    <source>
        <dbReference type="EMBL" id="AST93473.1"/>
    </source>
</evidence>
<dbReference type="Pfam" id="PF01471">
    <property type="entry name" value="PG_binding_1"/>
    <property type="match status" value="1"/>
</dbReference>
<dbReference type="PANTHER" id="PTHR37806">
    <property type="entry name" value="LMO0724 PROTEIN"/>
    <property type="match status" value="1"/>
</dbReference>
<sequence length="353" mass="40435">MKKRIIVTTSVGLVLVLLFLNAPKDEAKTVNEYDEESLQIGNQHLRQEEIAVKERPDELLEKFVLREEIELKLWDEGEEVEEIQTLLNKFGYSIEENGVFGLQMKEAVEDFQTNLSLDATGSIDYATYKKLVITESSNLADDYIVSLQNKRTMQETFIPIPTLIQTPELPNGCEITSLTTILNYYGYDVSKTVMSDHYLPKKPFTYKDGKRFGTNPHEYYAGEPRSQHGGWYSFAPPIVEAGNMYLEEQGSTMRTIDITGSSKEDIIYYVNEGFPIVIWTTLDLSPPRMNSHWYLQDSGQYYEAQTNLHVVVLNGFTDDKVHVMNPLIGQVTYDAEAFFRVYEQMGQHAIIVN</sequence>
<proteinExistence type="predicted"/>
<keyword evidence="4" id="KW-1185">Reference proteome</keyword>
<accession>A0A223KVS8</accession>
<evidence type="ECO:0008006" key="5">
    <source>
        <dbReference type="Google" id="ProtNLM"/>
    </source>
</evidence>
<gene>
    <name evidence="3" type="ORF">BC6307_20470</name>
</gene>
<evidence type="ECO:0000313" key="4">
    <source>
        <dbReference type="Proteomes" id="UP000215224"/>
    </source>
</evidence>
<dbReference type="InterPro" id="IPR039564">
    <property type="entry name" value="Peptidase_C39-like"/>
</dbReference>
<dbReference type="AlphaFoldDB" id="A0A223KVS8"/>
<dbReference type="SUPFAM" id="SSF47090">
    <property type="entry name" value="PGBD-like"/>
    <property type="match status" value="1"/>
</dbReference>
<dbReference type="Gene3D" id="3.90.70.10">
    <property type="entry name" value="Cysteine proteinases"/>
    <property type="match status" value="1"/>
</dbReference>
<feature type="domain" description="Peptidoglycan binding-like" evidence="1">
    <location>
        <begin position="77"/>
        <end position="131"/>
    </location>
</feature>
<dbReference type="Gene3D" id="1.10.101.10">
    <property type="entry name" value="PGBD-like superfamily/PGBD"/>
    <property type="match status" value="1"/>
</dbReference>
<dbReference type="InterPro" id="IPR036365">
    <property type="entry name" value="PGBD-like_sf"/>
</dbReference>
<dbReference type="EMBL" id="CP018866">
    <property type="protein sequence ID" value="AST93473.1"/>
    <property type="molecule type" value="Genomic_DNA"/>
</dbReference>
<dbReference type="STRING" id="1314751.GCA_001591425_04344"/>
<dbReference type="Pfam" id="PF13529">
    <property type="entry name" value="Peptidase_C39_2"/>
    <property type="match status" value="1"/>
</dbReference>
<protein>
    <recommendedName>
        <fullName evidence="5">Peptidase C39-like domain-containing protein</fullName>
    </recommendedName>
</protein>
<dbReference type="PANTHER" id="PTHR37806:SF1">
    <property type="entry name" value="PEPTIDASE C39-LIKE DOMAIN-CONTAINING PROTEIN"/>
    <property type="match status" value="1"/>
</dbReference>
<name>A0A223KVS8_9BACI</name>
<organism evidence="3 4">
    <name type="scientific">Sutcliffiella cohnii</name>
    <dbReference type="NCBI Taxonomy" id="33932"/>
    <lineage>
        <taxon>Bacteria</taxon>
        <taxon>Bacillati</taxon>
        <taxon>Bacillota</taxon>
        <taxon>Bacilli</taxon>
        <taxon>Bacillales</taxon>
        <taxon>Bacillaceae</taxon>
        <taxon>Sutcliffiella</taxon>
    </lineage>
</organism>
<evidence type="ECO:0000259" key="1">
    <source>
        <dbReference type="Pfam" id="PF01471"/>
    </source>
</evidence>
<reference evidence="3 4" key="1">
    <citation type="submission" date="2016-12" db="EMBL/GenBank/DDBJ databases">
        <title>The whole genome sequencing and assembly of Bacillus cohnii DSM 6307T strain.</title>
        <authorList>
            <person name="Lee Y.-J."/>
            <person name="Yi H."/>
            <person name="Bahn Y.-S."/>
            <person name="Kim J.F."/>
            <person name="Lee D.-W."/>
        </authorList>
    </citation>
    <scope>NUCLEOTIDE SEQUENCE [LARGE SCALE GENOMIC DNA]</scope>
    <source>
        <strain evidence="3 4">DSM 6307</strain>
    </source>
</reference>
<dbReference type="Proteomes" id="UP000215224">
    <property type="component" value="Chromosome"/>
</dbReference>
<dbReference type="InterPro" id="IPR036366">
    <property type="entry name" value="PGBDSf"/>
</dbReference>
<dbReference type="RefSeq" id="WP_066420600.1">
    <property type="nucleotide sequence ID" value="NZ_CP018866.1"/>
</dbReference>
<feature type="domain" description="Peptidase C39-like" evidence="2">
    <location>
        <begin position="159"/>
        <end position="326"/>
    </location>
</feature>